<dbReference type="NCBIfam" id="TIGR00389">
    <property type="entry name" value="glyS_dimeric"/>
    <property type="match status" value="1"/>
</dbReference>
<dbReference type="InterPro" id="IPR002315">
    <property type="entry name" value="tRNA-synt_gly"/>
</dbReference>
<organism evidence="10 11">
    <name type="scientific">Micavibrio aeruginosavorus</name>
    <dbReference type="NCBI Taxonomy" id="349221"/>
    <lineage>
        <taxon>Bacteria</taxon>
        <taxon>Pseudomonadati</taxon>
        <taxon>Bdellovibrionota</taxon>
        <taxon>Bdellovibrionia</taxon>
        <taxon>Bdellovibrionales</taxon>
        <taxon>Pseudobdellovibrionaceae</taxon>
        <taxon>Micavibrio</taxon>
    </lineage>
</organism>
<dbReference type="GO" id="GO:0005737">
    <property type="term" value="C:cytoplasm"/>
    <property type="evidence" value="ECO:0007669"/>
    <property type="project" value="InterPro"/>
</dbReference>
<keyword evidence="5" id="KW-0547">Nucleotide-binding</keyword>
<proteinExistence type="inferred from homology"/>
<evidence type="ECO:0000256" key="8">
    <source>
        <dbReference type="ARBA" id="ARBA00023146"/>
    </source>
</evidence>
<dbReference type="EC" id="6.1.1.14" evidence="2"/>
<comment type="similarity">
    <text evidence="1">Belongs to the class-II aminoacyl-tRNA synthetase family.</text>
</comment>
<dbReference type="InterPro" id="IPR006195">
    <property type="entry name" value="aa-tRNA-synth_II"/>
</dbReference>
<evidence type="ECO:0000256" key="5">
    <source>
        <dbReference type="ARBA" id="ARBA00022741"/>
    </source>
</evidence>
<keyword evidence="3" id="KW-0963">Cytoplasm</keyword>
<name>A0A2W4ZT23_9BACT</name>
<dbReference type="NCBIfam" id="NF003211">
    <property type="entry name" value="PRK04173.1"/>
    <property type="match status" value="1"/>
</dbReference>
<dbReference type="GO" id="GO:0004820">
    <property type="term" value="F:glycine-tRNA ligase activity"/>
    <property type="evidence" value="ECO:0007669"/>
    <property type="project" value="UniProtKB-EC"/>
</dbReference>
<feature type="domain" description="Aminoacyl-transfer RNA synthetases class-II family profile" evidence="9">
    <location>
        <begin position="177"/>
        <end position="397"/>
    </location>
</feature>
<dbReference type="SUPFAM" id="SSF55681">
    <property type="entry name" value="Class II aaRS and biotin synthetases"/>
    <property type="match status" value="1"/>
</dbReference>
<evidence type="ECO:0000256" key="1">
    <source>
        <dbReference type="ARBA" id="ARBA00008226"/>
    </source>
</evidence>
<keyword evidence="7" id="KW-0648">Protein biosynthesis</keyword>
<dbReference type="GO" id="GO:0006426">
    <property type="term" value="P:glycyl-tRNA aminoacylation"/>
    <property type="evidence" value="ECO:0007669"/>
    <property type="project" value="InterPro"/>
</dbReference>
<evidence type="ECO:0000256" key="4">
    <source>
        <dbReference type="ARBA" id="ARBA00022598"/>
    </source>
</evidence>
<evidence type="ECO:0000256" key="7">
    <source>
        <dbReference type="ARBA" id="ARBA00022917"/>
    </source>
</evidence>
<dbReference type="PROSITE" id="PS50862">
    <property type="entry name" value="AA_TRNA_LIGASE_II"/>
    <property type="match status" value="1"/>
</dbReference>
<dbReference type="InterPro" id="IPR045864">
    <property type="entry name" value="aa-tRNA-synth_II/BPL/LPL"/>
</dbReference>
<reference evidence="10 11" key="1">
    <citation type="submission" date="2017-08" db="EMBL/GenBank/DDBJ databases">
        <title>Infants hospitalized years apart are colonized by the same room-sourced microbial strains.</title>
        <authorList>
            <person name="Brooks B."/>
            <person name="Olm M.R."/>
            <person name="Firek B.A."/>
            <person name="Baker R."/>
            <person name="Thomas B.C."/>
            <person name="Morowitz M.J."/>
            <person name="Banfield J.F."/>
        </authorList>
    </citation>
    <scope>NUCLEOTIDE SEQUENCE [LARGE SCALE GENOMIC DNA]</scope>
    <source>
        <strain evidence="10">S2_018_000_R2_104</strain>
    </source>
</reference>
<sequence length="397" mass="45394">MQPAKENQAEIPTKDMKDIVALCKRRGFIFGASDIYGGINGFWDYGPLGTELKNNLRDLWWKRMVTCPPIGPDGHPVQMVGLDSAIIQNPKVWVASGHVGGFSDPMVDCRETKKRYRADHLKMLSFTDKPNVYATYIQDSEEDDIKKVLKGIGLLKSYEAGNAKEEDFTGRVADDAGILKFIYGPDAREMGTLTEPKAFNLLFETKIGAVASDDNIAYLRGETAQGIFINYKNVLDSSRVKVPFGIAQVGKAFRNEVNPRNFIFRSREFEQMEMEFFCHPDEAKMWFDFWKEERKKFWLDLGLKSENLLMREHGQDELVFYSKGTFDIEYHFPFNGVDKDGNKQFGELEGIAYRTNYDLTQHQTHSGQKMDYVDPERNNEKYIPHVIEPAAGLTRGV</sequence>
<dbReference type="EMBL" id="QFNK01000213">
    <property type="protein sequence ID" value="PZO83339.1"/>
    <property type="molecule type" value="Genomic_DNA"/>
</dbReference>
<keyword evidence="8" id="KW-0030">Aminoacyl-tRNA synthetase</keyword>
<evidence type="ECO:0000256" key="2">
    <source>
        <dbReference type="ARBA" id="ARBA00012829"/>
    </source>
</evidence>
<evidence type="ECO:0000259" key="9">
    <source>
        <dbReference type="PROSITE" id="PS50862"/>
    </source>
</evidence>
<dbReference type="PANTHER" id="PTHR10745:SF8">
    <property type="entry name" value="DNA POLYMERASE SUBUNIT GAMMA-2, MITOCHONDRIAL"/>
    <property type="match status" value="1"/>
</dbReference>
<protein>
    <recommendedName>
        <fullName evidence="2">glycine--tRNA ligase</fullName>
        <ecNumber evidence="2">6.1.1.14</ecNumber>
    </recommendedName>
</protein>
<evidence type="ECO:0000313" key="10">
    <source>
        <dbReference type="EMBL" id="PZO83339.1"/>
    </source>
</evidence>
<keyword evidence="4 10" id="KW-0436">Ligase</keyword>
<keyword evidence="6" id="KW-0067">ATP-binding</keyword>
<dbReference type="PRINTS" id="PR01043">
    <property type="entry name" value="TRNASYNTHGLY"/>
</dbReference>
<evidence type="ECO:0000313" key="11">
    <source>
        <dbReference type="Proteomes" id="UP000249557"/>
    </source>
</evidence>
<dbReference type="InterPro" id="IPR033731">
    <property type="entry name" value="GlyRS-like_core"/>
</dbReference>
<comment type="caution">
    <text evidence="10">The sequence shown here is derived from an EMBL/GenBank/DDBJ whole genome shotgun (WGS) entry which is preliminary data.</text>
</comment>
<dbReference type="InterPro" id="IPR002314">
    <property type="entry name" value="aa-tRNA-synt_IIb"/>
</dbReference>
<dbReference type="Pfam" id="PF00587">
    <property type="entry name" value="tRNA-synt_2b"/>
    <property type="match status" value="1"/>
</dbReference>
<dbReference type="Gene3D" id="3.30.930.10">
    <property type="entry name" value="Bira Bifunctional Protein, Domain 2"/>
    <property type="match status" value="2"/>
</dbReference>
<gene>
    <name evidence="10" type="ORF">DI626_09120</name>
</gene>
<dbReference type="InterPro" id="IPR027031">
    <property type="entry name" value="Gly-tRNA_synthase/POLG2"/>
</dbReference>
<dbReference type="AlphaFoldDB" id="A0A2W4ZT23"/>
<evidence type="ECO:0000256" key="6">
    <source>
        <dbReference type="ARBA" id="ARBA00022840"/>
    </source>
</evidence>
<dbReference type="Proteomes" id="UP000249557">
    <property type="component" value="Unassembled WGS sequence"/>
</dbReference>
<dbReference type="PANTHER" id="PTHR10745">
    <property type="entry name" value="GLYCYL-TRNA SYNTHETASE/DNA POLYMERASE SUBUNIT GAMMA-2"/>
    <property type="match status" value="1"/>
</dbReference>
<dbReference type="CDD" id="cd00774">
    <property type="entry name" value="GlyRS-like_core"/>
    <property type="match status" value="1"/>
</dbReference>
<evidence type="ECO:0000256" key="3">
    <source>
        <dbReference type="ARBA" id="ARBA00022490"/>
    </source>
</evidence>
<dbReference type="GO" id="GO:0005524">
    <property type="term" value="F:ATP binding"/>
    <property type="evidence" value="ECO:0007669"/>
    <property type="project" value="UniProtKB-KW"/>
</dbReference>
<feature type="non-terminal residue" evidence="10">
    <location>
        <position position="397"/>
    </location>
</feature>
<accession>A0A2W4ZT23</accession>